<evidence type="ECO:0000313" key="2">
    <source>
        <dbReference type="EMBL" id="SFC07179.1"/>
    </source>
</evidence>
<gene>
    <name evidence="2" type="ORF">SAMN02745723_101310</name>
</gene>
<evidence type="ECO:0008006" key="4">
    <source>
        <dbReference type="Google" id="ProtNLM"/>
    </source>
</evidence>
<feature type="signal peptide" evidence="1">
    <location>
        <begin position="1"/>
        <end position="25"/>
    </location>
</feature>
<sequence>MNLRLLQRLFLILAVLISAPGFAMSANHDACSAPVSVSAASEEHHSVTQQQPDTAAEHCMSTSHCVCMLCFSVIPSITLSVAKSVGHESYNTLFNRWLSLSPQPEPHPPRNHLV</sequence>
<feature type="chain" id="PRO_5042501726" description="DUF2946 domain-containing protein" evidence="1">
    <location>
        <begin position="26"/>
        <end position="114"/>
    </location>
</feature>
<proteinExistence type="predicted"/>
<accession>A0AAJ4W8B2</accession>
<evidence type="ECO:0000313" key="3">
    <source>
        <dbReference type="Proteomes" id="UP000226420"/>
    </source>
</evidence>
<keyword evidence="1" id="KW-0732">Signal</keyword>
<name>A0AAJ4W8B2_9GAMM</name>
<dbReference type="EMBL" id="FOLW01000001">
    <property type="protein sequence ID" value="SFC07179.1"/>
    <property type="molecule type" value="Genomic_DNA"/>
</dbReference>
<dbReference type="AlphaFoldDB" id="A0AAJ4W8B2"/>
<protein>
    <recommendedName>
        <fullName evidence="4">DUF2946 domain-containing protein</fullName>
    </recommendedName>
</protein>
<evidence type="ECO:0000256" key="1">
    <source>
        <dbReference type="SAM" id="SignalP"/>
    </source>
</evidence>
<dbReference type="Proteomes" id="UP000226420">
    <property type="component" value="Unassembled WGS sequence"/>
</dbReference>
<reference evidence="2 3" key="1">
    <citation type="submission" date="2016-10" db="EMBL/GenBank/DDBJ databases">
        <authorList>
            <person name="Varghese N."/>
            <person name="Submissions S."/>
        </authorList>
    </citation>
    <scope>NUCLEOTIDE SEQUENCE [LARGE SCALE GENOMIC DNA]</scope>
    <source>
        <strain evidence="2 3">DSM 5563</strain>
    </source>
</reference>
<organism evidence="2 3">
    <name type="scientific">Pragia fontium DSM 5563 = ATCC 49100</name>
    <dbReference type="NCBI Taxonomy" id="1122977"/>
    <lineage>
        <taxon>Bacteria</taxon>
        <taxon>Pseudomonadati</taxon>
        <taxon>Pseudomonadota</taxon>
        <taxon>Gammaproteobacteria</taxon>
        <taxon>Enterobacterales</taxon>
        <taxon>Budviciaceae</taxon>
        <taxon>Pragia</taxon>
    </lineage>
</organism>
<comment type="caution">
    <text evidence="2">The sequence shown here is derived from an EMBL/GenBank/DDBJ whole genome shotgun (WGS) entry which is preliminary data.</text>
</comment>